<accession>A0A9J6H558</accession>
<organism evidence="2 3">
    <name type="scientific">Haemaphysalis longicornis</name>
    <name type="common">Bush tick</name>
    <dbReference type="NCBI Taxonomy" id="44386"/>
    <lineage>
        <taxon>Eukaryota</taxon>
        <taxon>Metazoa</taxon>
        <taxon>Ecdysozoa</taxon>
        <taxon>Arthropoda</taxon>
        <taxon>Chelicerata</taxon>
        <taxon>Arachnida</taxon>
        <taxon>Acari</taxon>
        <taxon>Parasitiformes</taxon>
        <taxon>Ixodida</taxon>
        <taxon>Ixodoidea</taxon>
        <taxon>Ixodidae</taxon>
        <taxon>Haemaphysalinae</taxon>
        <taxon>Haemaphysalis</taxon>
    </lineage>
</organism>
<dbReference type="Gene3D" id="3.40.390.10">
    <property type="entry name" value="Collagenase (Catalytic Domain)"/>
    <property type="match status" value="1"/>
</dbReference>
<evidence type="ECO:0000256" key="1">
    <source>
        <dbReference type="SAM" id="Phobius"/>
    </source>
</evidence>
<dbReference type="InterPro" id="IPR000718">
    <property type="entry name" value="Peptidase_M13"/>
</dbReference>
<dbReference type="AlphaFoldDB" id="A0A9J6H558"/>
<dbReference type="InterPro" id="IPR024079">
    <property type="entry name" value="MetalloPept_cat_dom_sf"/>
</dbReference>
<feature type="transmembrane region" description="Helical" evidence="1">
    <location>
        <begin position="7"/>
        <end position="24"/>
    </location>
</feature>
<dbReference type="GO" id="GO:0006508">
    <property type="term" value="P:proteolysis"/>
    <property type="evidence" value="ECO:0007669"/>
    <property type="project" value="InterPro"/>
</dbReference>
<keyword evidence="1" id="KW-0812">Transmembrane</keyword>
<gene>
    <name evidence="2" type="ORF">HPB48_017937</name>
</gene>
<name>A0A9J6H558_HAELO</name>
<dbReference type="OrthoDB" id="6504613at2759"/>
<dbReference type="GO" id="GO:0004222">
    <property type="term" value="F:metalloendopeptidase activity"/>
    <property type="evidence" value="ECO:0007669"/>
    <property type="project" value="InterPro"/>
</dbReference>
<reference evidence="2 3" key="1">
    <citation type="journal article" date="2020" name="Cell">
        <title>Large-Scale Comparative Analyses of Tick Genomes Elucidate Their Genetic Diversity and Vector Capacities.</title>
        <authorList>
            <consortium name="Tick Genome and Microbiome Consortium (TIGMIC)"/>
            <person name="Jia N."/>
            <person name="Wang J."/>
            <person name="Shi W."/>
            <person name="Du L."/>
            <person name="Sun Y."/>
            <person name="Zhan W."/>
            <person name="Jiang J.F."/>
            <person name="Wang Q."/>
            <person name="Zhang B."/>
            <person name="Ji P."/>
            <person name="Bell-Sakyi L."/>
            <person name="Cui X.M."/>
            <person name="Yuan T.T."/>
            <person name="Jiang B.G."/>
            <person name="Yang W.F."/>
            <person name="Lam T.T."/>
            <person name="Chang Q.C."/>
            <person name="Ding S.J."/>
            <person name="Wang X.J."/>
            <person name="Zhu J.G."/>
            <person name="Ruan X.D."/>
            <person name="Zhao L."/>
            <person name="Wei J.T."/>
            <person name="Ye R.Z."/>
            <person name="Que T.C."/>
            <person name="Du C.H."/>
            <person name="Zhou Y.H."/>
            <person name="Cheng J.X."/>
            <person name="Dai P.F."/>
            <person name="Guo W.B."/>
            <person name="Han X.H."/>
            <person name="Huang E.J."/>
            <person name="Li L.F."/>
            <person name="Wei W."/>
            <person name="Gao Y.C."/>
            <person name="Liu J.Z."/>
            <person name="Shao H.Z."/>
            <person name="Wang X."/>
            <person name="Wang C.C."/>
            <person name="Yang T.C."/>
            <person name="Huo Q.B."/>
            <person name="Li W."/>
            <person name="Chen H.Y."/>
            <person name="Chen S.E."/>
            <person name="Zhou L.G."/>
            <person name="Ni X.B."/>
            <person name="Tian J.H."/>
            <person name="Sheng Y."/>
            <person name="Liu T."/>
            <person name="Pan Y.S."/>
            <person name="Xia L.Y."/>
            <person name="Li J."/>
            <person name="Zhao F."/>
            <person name="Cao W.C."/>
        </authorList>
    </citation>
    <scope>NUCLEOTIDE SEQUENCE [LARGE SCALE GENOMIC DNA]</scope>
    <source>
        <strain evidence="2">HaeL-2018</strain>
    </source>
</reference>
<proteinExistence type="predicted"/>
<keyword evidence="1" id="KW-0472">Membrane</keyword>
<protein>
    <submittedName>
        <fullName evidence="2">Uncharacterized protein</fullName>
    </submittedName>
</protein>
<sequence>MQARPEVFATFEVLTLIGVALYVHQTPRPSKWPLRLHCSSLDCFNLQAELHGSMDLGTDPCDDFYQYVCGHWAEKHGSFEDQFRYLEVSPVLPPHLGSPGAGLRRASSFLQSRFIPLRGTPFYHRAFFLLFLLSTGQDSFSD</sequence>
<dbReference type="SUPFAM" id="SSF55486">
    <property type="entry name" value="Metalloproteases ('zincins'), catalytic domain"/>
    <property type="match status" value="1"/>
</dbReference>
<dbReference type="EMBL" id="JABSTR010000011">
    <property type="protein sequence ID" value="KAH9382240.1"/>
    <property type="molecule type" value="Genomic_DNA"/>
</dbReference>
<dbReference type="PROSITE" id="PS51885">
    <property type="entry name" value="NEPRILYSIN"/>
    <property type="match status" value="1"/>
</dbReference>
<keyword evidence="3" id="KW-1185">Reference proteome</keyword>
<evidence type="ECO:0000313" key="2">
    <source>
        <dbReference type="EMBL" id="KAH9382240.1"/>
    </source>
</evidence>
<dbReference type="VEuPathDB" id="VectorBase:HLOH_054259"/>
<comment type="caution">
    <text evidence="2">The sequence shown here is derived from an EMBL/GenBank/DDBJ whole genome shotgun (WGS) entry which is preliminary data.</text>
</comment>
<evidence type="ECO:0000313" key="3">
    <source>
        <dbReference type="Proteomes" id="UP000821853"/>
    </source>
</evidence>
<keyword evidence="1" id="KW-1133">Transmembrane helix</keyword>
<dbReference type="Proteomes" id="UP000821853">
    <property type="component" value="Chromosome 9"/>
</dbReference>